<evidence type="ECO:0000259" key="1">
    <source>
        <dbReference type="SMART" id="SM00860"/>
    </source>
</evidence>
<proteinExistence type="predicted"/>
<reference evidence="2" key="1">
    <citation type="submission" date="2016-08" db="EMBL/GenBank/DDBJ databases">
        <title>Complete Genome Seqeunce of Paenibacillus sp. BIHB 4019 from tea rhizoplane.</title>
        <authorList>
            <person name="Thakur R."/>
            <person name="Swarnkar M.K."/>
            <person name="Gulati A."/>
        </authorList>
    </citation>
    <scope>NUCLEOTIDE SEQUENCE [LARGE SCALE GENOMIC DNA]</scope>
    <source>
        <strain evidence="2">BIHB4019</strain>
    </source>
</reference>
<dbReference type="Gene3D" id="3.40.1580.10">
    <property type="entry name" value="SMI1/KNR4-like"/>
    <property type="match status" value="1"/>
</dbReference>
<evidence type="ECO:0000313" key="2">
    <source>
        <dbReference type="EMBL" id="ANY65695.1"/>
    </source>
</evidence>
<sequence length="165" mass="18676">MSNIKWRSPDEPVTKEAVEAAAQQLGVEFPVDYIECVLENNGARVSPELFEVAGKEKVFGNLITYDQDDDEFIVNVFHDYVDTLPEKVIPFAFDPGGNLICFDYQKNNENPSVVFWNHEGAAEKAVLINNEGMSEEQAEETARRNIFYIAESFTAFLGKLRESQD</sequence>
<protein>
    <submittedName>
        <fullName evidence="2">1,3-beta-glucan synthase regulator</fullName>
    </submittedName>
</protein>
<name>A0A1B2DDB4_9BACL</name>
<dbReference type="InterPro" id="IPR037883">
    <property type="entry name" value="Knr4/Smi1-like_sf"/>
</dbReference>
<dbReference type="RefSeq" id="WP_099517083.1">
    <property type="nucleotide sequence ID" value="NZ_CP016808.1"/>
</dbReference>
<dbReference type="Pfam" id="PF09346">
    <property type="entry name" value="SMI1_KNR4"/>
    <property type="match status" value="1"/>
</dbReference>
<dbReference type="SUPFAM" id="SSF160631">
    <property type="entry name" value="SMI1/KNR4-like"/>
    <property type="match status" value="1"/>
</dbReference>
<dbReference type="SMART" id="SM00860">
    <property type="entry name" value="SMI1_KNR4"/>
    <property type="match status" value="1"/>
</dbReference>
<accession>A0A1B2DDB4</accession>
<organism evidence="2">
    <name type="scientific">Paenibacillus sp. BIHB 4019</name>
    <dbReference type="NCBI Taxonomy" id="1870819"/>
    <lineage>
        <taxon>Bacteria</taxon>
        <taxon>Bacillati</taxon>
        <taxon>Bacillota</taxon>
        <taxon>Bacilli</taxon>
        <taxon>Bacillales</taxon>
        <taxon>Paenibacillaceae</taxon>
        <taxon>Paenibacillus</taxon>
    </lineage>
</organism>
<gene>
    <name evidence="2" type="ORF">BBD42_03865</name>
</gene>
<dbReference type="AlphaFoldDB" id="A0A1B2DDB4"/>
<feature type="domain" description="Knr4/Smi1-like" evidence="1">
    <location>
        <begin position="12"/>
        <end position="159"/>
    </location>
</feature>
<dbReference type="EMBL" id="CP016808">
    <property type="protein sequence ID" value="ANY65695.1"/>
    <property type="molecule type" value="Genomic_DNA"/>
</dbReference>
<dbReference type="InterPro" id="IPR018958">
    <property type="entry name" value="Knr4/Smi1-like_dom"/>
</dbReference>